<dbReference type="AlphaFoldDB" id="A0AAJ8E2H7"/>
<sequence>MFSGWTIRSASGSWPIPDMAPAGNGRDLACSYLPESPGCDRSRLRQDPGWPTIVGKAHINPFPKRAIRASDSPSPQCWGNFMPWFISLIDPGMLTVSGFQTAGMSMRGNHAV</sequence>
<gene>
    <name evidence="1" type="ORF">An11g01730</name>
</gene>
<dbReference type="VEuPathDB" id="FungiDB:An11g01730"/>
<dbReference type="KEGG" id="ang:An11g01730"/>
<dbReference type="GeneID" id="84592207"/>
<organism evidence="1">
    <name type="scientific">Aspergillus niger</name>
    <dbReference type="NCBI Taxonomy" id="5061"/>
    <lineage>
        <taxon>Eukaryota</taxon>
        <taxon>Fungi</taxon>
        <taxon>Dikarya</taxon>
        <taxon>Ascomycota</taxon>
        <taxon>Pezizomycotina</taxon>
        <taxon>Eurotiomycetes</taxon>
        <taxon>Eurotiomycetidae</taxon>
        <taxon>Eurotiales</taxon>
        <taxon>Aspergillaceae</taxon>
        <taxon>Aspergillus</taxon>
        <taxon>Aspergillus subgen. Circumdati</taxon>
    </lineage>
</organism>
<accession>A0AAJ8E2H7</accession>
<reference evidence="1" key="2">
    <citation type="submission" date="2025-08" db="UniProtKB">
        <authorList>
            <consortium name="RefSeq"/>
        </authorList>
    </citation>
    <scope>IDENTIFICATION</scope>
</reference>
<proteinExistence type="predicted"/>
<name>A0AAJ8E2H7_ASPNG</name>
<protein>
    <submittedName>
        <fullName evidence="1">Uncharacterized protein</fullName>
    </submittedName>
</protein>
<evidence type="ECO:0000313" key="1">
    <source>
        <dbReference type="RefSeq" id="XP_059604281.1"/>
    </source>
</evidence>
<reference evidence="1" key="1">
    <citation type="submission" date="2025-02" db="EMBL/GenBank/DDBJ databases">
        <authorList>
            <consortium name="NCBI Genome Project"/>
        </authorList>
    </citation>
    <scope>NUCLEOTIDE SEQUENCE</scope>
</reference>
<dbReference type="RefSeq" id="XP_059604281.1">
    <property type="nucleotide sequence ID" value="XM_059750080.1"/>
</dbReference>